<evidence type="ECO:0000259" key="2">
    <source>
        <dbReference type="Pfam" id="PF14344"/>
    </source>
</evidence>
<keyword evidence="1" id="KW-0732">Signal</keyword>
<dbReference type="AlphaFoldDB" id="A0A5C6LZ10"/>
<reference evidence="3 4" key="1">
    <citation type="submission" date="2019-08" db="EMBL/GenBank/DDBJ databases">
        <title>Whole genome sequencing of chitin degrading bacteria Chitinophaga pinensis YS16.</title>
        <authorList>
            <person name="Singh R.P."/>
            <person name="Manchanda G."/>
            <person name="Maurya I.K."/>
            <person name="Joshi N.K."/>
            <person name="Srivastava A.K."/>
        </authorList>
    </citation>
    <scope>NUCLEOTIDE SEQUENCE [LARGE SCALE GENOMIC DNA]</scope>
    <source>
        <strain evidence="3 4">YS-16</strain>
    </source>
</reference>
<feature type="domain" description="DUF4397" evidence="2">
    <location>
        <begin position="40"/>
        <end position="170"/>
    </location>
</feature>
<proteinExistence type="predicted"/>
<dbReference type="PROSITE" id="PS51257">
    <property type="entry name" value="PROKAR_LIPOPROTEIN"/>
    <property type="match status" value="1"/>
</dbReference>
<dbReference type="RefSeq" id="WP_146304037.1">
    <property type="nucleotide sequence ID" value="NZ_VOHS01000003.1"/>
</dbReference>
<accession>A0A5C6LZ10</accession>
<feature type="signal peptide" evidence="1">
    <location>
        <begin position="1"/>
        <end position="25"/>
    </location>
</feature>
<evidence type="ECO:0000313" key="3">
    <source>
        <dbReference type="EMBL" id="TWW01868.1"/>
    </source>
</evidence>
<dbReference type="EMBL" id="VOHS01000003">
    <property type="protein sequence ID" value="TWW01868.1"/>
    <property type="molecule type" value="Genomic_DNA"/>
</dbReference>
<feature type="chain" id="PRO_5022863380" evidence="1">
    <location>
        <begin position="26"/>
        <end position="270"/>
    </location>
</feature>
<sequence length="270" mass="28863">MKKKPYLHHTIMLLLFVLLTACNKADYLDVNAGERPPLNAQISFVNARPADVPLQFWIFTTQVTTTAVGINQASPYLPALFGNVQINFTEGTGTSYKLSRQFGNQATFSANGGPNGPIAGYYHTVFAAGAKTDITKDTLILFYDNPQAPAAGKAKLRFVHLAPSIAAVQVSLQQEGHERLLFDTVDYGRAGGSVLTGEGLNAWSLSPFVEVPAGASSLAISTVADRQPLVIDKEAFSHLLLEAGKSYTVFLHGVPGKAATGGAIITHFEN</sequence>
<comment type="caution">
    <text evidence="3">The sequence shown here is derived from an EMBL/GenBank/DDBJ whole genome shotgun (WGS) entry which is preliminary data.</text>
</comment>
<dbReference type="InterPro" id="IPR025510">
    <property type="entry name" value="DUF4397"/>
</dbReference>
<evidence type="ECO:0000313" key="4">
    <source>
        <dbReference type="Proteomes" id="UP000318815"/>
    </source>
</evidence>
<dbReference type="OrthoDB" id="9792011at2"/>
<gene>
    <name evidence="3" type="ORF">FEF09_04705</name>
</gene>
<name>A0A5C6LZ10_9BACT</name>
<dbReference type="Pfam" id="PF14344">
    <property type="entry name" value="DUF4397"/>
    <property type="match status" value="1"/>
</dbReference>
<dbReference type="Proteomes" id="UP000318815">
    <property type="component" value="Unassembled WGS sequence"/>
</dbReference>
<evidence type="ECO:0000256" key="1">
    <source>
        <dbReference type="SAM" id="SignalP"/>
    </source>
</evidence>
<keyword evidence="4" id="KW-1185">Reference proteome</keyword>
<organism evidence="3 4">
    <name type="scientific">Chitinophaga pinensis</name>
    <dbReference type="NCBI Taxonomy" id="79329"/>
    <lineage>
        <taxon>Bacteria</taxon>
        <taxon>Pseudomonadati</taxon>
        <taxon>Bacteroidota</taxon>
        <taxon>Chitinophagia</taxon>
        <taxon>Chitinophagales</taxon>
        <taxon>Chitinophagaceae</taxon>
        <taxon>Chitinophaga</taxon>
    </lineage>
</organism>
<protein>
    <submittedName>
        <fullName evidence="3">DUF4397 domain-containing protein</fullName>
    </submittedName>
</protein>